<dbReference type="OrthoDB" id="514335at2759"/>
<dbReference type="PRINTS" id="PR01610">
    <property type="entry name" value="CD36ANTIGEN"/>
</dbReference>
<reference evidence="15 16" key="1">
    <citation type="journal article" date="2018" name="Nat. Ecol. Evol.">
        <title>Shark genomes provide insights into elasmobranch evolution and the origin of vertebrates.</title>
        <authorList>
            <person name="Hara Y"/>
            <person name="Yamaguchi K"/>
            <person name="Onimaru K"/>
            <person name="Kadota M"/>
            <person name="Koyanagi M"/>
            <person name="Keeley SD"/>
            <person name="Tatsumi K"/>
            <person name="Tanaka K"/>
            <person name="Motone F"/>
            <person name="Kageyama Y"/>
            <person name="Nozu R"/>
            <person name="Adachi N"/>
            <person name="Nishimura O"/>
            <person name="Nakagawa R"/>
            <person name="Tanegashima C"/>
            <person name="Kiyatake I"/>
            <person name="Matsumoto R"/>
            <person name="Murakumo K"/>
            <person name="Nishida K"/>
            <person name="Terakita A"/>
            <person name="Kuratani S"/>
            <person name="Sato K"/>
            <person name="Hyodo S Kuraku.S."/>
        </authorList>
    </citation>
    <scope>NUCLEOTIDE SEQUENCE [LARGE SCALE GENOMIC DNA]</scope>
</reference>
<name>A0A401RTV7_CHIPU</name>
<evidence type="ECO:0000256" key="10">
    <source>
        <dbReference type="ARBA" id="ARBA00023180"/>
    </source>
</evidence>
<dbReference type="InterPro" id="IPR005428">
    <property type="entry name" value="CD36/SCARB1/SNMP1"/>
</dbReference>
<dbReference type="GO" id="GO:0008289">
    <property type="term" value="F:lipid binding"/>
    <property type="evidence" value="ECO:0007669"/>
    <property type="project" value="TreeGrafter"/>
</dbReference>
<dbReference type="Pfam" id="PF01130">
    <property type="entry name" value="CD36"/>
    <property type="match status" value="1"/>
</dbReference>
<evidence type="ECO:0000256" key="9">
    <source>
        <dbReference type="ARBA" id="ARBA00023170"/>
    </source>
</evidence>
<evidence type="ECO:0000256" key="2">
    <source>
        <dbReference type="ARBA" id="ARBA00004651"/>
    </source>
</evidence>
<feature type="region of interest" description="Disordered" evidence="13">
    <location>
        <begin position="478"/>
        <end position="509"/>
    </location>
</feature>
<dbReference type="AlphaFoldDB" id="A0A401RTV7"/>
<keyword evidence="8" id="KW-1015">Disulfide bond</keyword>
<evidence type="ECO:0000256" key="12">
    <source>
        <dbReference type="ARBA" id="ARBA00042244"/>
    </source>
</evidence>
<evidence type="ECO:0000313" key="16">
    <source>
        <dbReference type="Proteomes" id="UP000287033"/>
    </source>
</evidence>
<dbReference type="STRING" id="137246.A0A401RTV7"/>
<dbReference type="GO" id="GO:0030169">
    <property type="term" value="F:low-density lipoprotein particle binding"/>
    <property type="evidence" value="ECO:0007669"/>
    <property type="project" value="TreeGrafter"/>
</dbReference>
<organism evidence="15 16">
    <name type="scientific">Chiloscyllium punctatum</name>
    <name type="common">Brownbanded bambooshark</name>
    <name type="synonym">Hemiscyllium punctatum</name>
    <dbReference type="NCBI Taxonomy" id="137246"/>
    <lineage>
        <taxon>Eukaryota</taxon>
        <taxon>Metazoa</taxon>
        <taxon>Chordata</taxon>
        <taxon>Craniata</taxon>
        <taxon>Vertebrata</taxon>
        <taxon>Chondrichthyes</taxon>
        <taxon>Elasmobranchii</taxon>
        <taxon>Galeomorphii</taxon>
        <taxon>Galeoidea</taxon>
        <taxon>Orectolobiformes</taxon>
        <taxon>Hemiscylliidae</taxon>
        <taxon>Chiloscyllium</taxon>
    </lineage>
</organism>
<protein>
    <recommendedName>
        <fullName evidence="11">Scavenger receptor class B member 1</fullName>
    </recommendedName>
    <alternativeName>
        <fullName evidence="12">SR-BI</fullName>
    </alternativeName>
</protein>
<evidence type="ECO:0000256" key="5">
    <source>
        <dbReference type="ARBA" id="ARBA00022692"/>
    </source>
</evidence>
<dbReference type="PANTHER" id="PTHR11923">
    <property type="entry name" value="SCAVENGER RECEPTOR CLASS B TYPE-1 SR-B1"/>
    <property type="match status" value="1"/>
</dbReference>
<evidence type="ECO:0000256" key="4">
    <source>
        <dbReference type="ARBA" id="ARBA00022475"/>
    </source>
</evidence>
<dbReference type="PRINTS" id="PR01609">
    <property type="entry name" value="CD36FAMILY"/>
</dbReference>
<dbReference type="EMBL" id="BEZZ01002323">
    <property type="protein sequence ID" value="GCC21585.1"/>
    <property type="molecule type" value="Genomic_DNA"/>
</dbReference>
<keyword evidence="9" id="KW-0675">Receptor</keyword>
<dbReference type="GO" id="GO:0005044">
    <property type="term" value="F:scavenger receptor activity"/>
    <property type="evidence" value="ECO:0007669"/>
    <property type="project" value="TreeGrafter"/>
</dbReference>
<keyword evidence="6 14" id="KW-1133">Transmembrane helix</keyword>
<feature type="transmembrane region" description="Helical" evidence="14">
    <location>
        <begin position="409"/>
        <end position="433"/>
    </location>
</feature>
<dbReference type="GO" id="GO:0070508">
    <property type="term" value="P:cholesterol import"/>
    <property type="evidence" value="ECO:0007669"/>
    <property type="project" value="TreeGrafter"/>
</dbReference>
<dbReference type="InterPro" id="IPR002159">
    <property type="entry name" value="CD36_fam"/>
</dbReference>
<comment type="caution">
    <text evidence="15">The sequence shown here is derived from an EMBL/GenBank/DDBJ whole genome shotgun (WGS) entry which is preliminary data.</text>
</comment>
<dbReference type="GO" id="GO:0043654">
    <property type="term" value="P:recognition of apoptotic cell"/>
    <property type="evidence" value="ECO:0007669"/>
    <property type="project" value="TreeGrafter"/>
</dbReference>
<dbReference type="Proteomes" id="UP000287033">
    <property type="component" value="Unassembled WGS sequence"/>
</dbReference>
<keyword evidence="10" id="KW-0325">Glycoprotein</keyword>
<comment type="subcellular location">
    <subcellularLocation>
        <location evidence="2">Cell membrane</location>
        <topology evidence="2">Multi-pass membrane protein</topology>
    </subcellularLocation>
    <subcellularLocation>
        <location evidence="1">Membrane</location>
        <location evidence="1">Caveola</location>
        <topology evidence="1">Multi-pass membrane protein</topology>
    </subcellularLocation>
</comment>
<keyword evidence="5 14" id="KW-0812">Transmembrane</keyword>
<keyword evidence="16" id="KW-1185">Reference proteome</keyword>
<evidence type="ECO:0000313" key="15">
    <source>
        <dbReference type="EMBL" id="GCC21585.1"/>
    </source>
</evidence>
<dbReference type="GO" id="GO:0034381">
    <property type="term" value="P:plasma lipoprotein particle clearance"/>
    <property type="evidence" value="ECO:0007669"/>
    <property type="project" value="TreeGrafter"/>
</dbReference>
<evidence type="ECO:0000256" key="6">
    <source>
        <dbReference type="ARBA" id="ARBA00022989"/>
    </source>
</evidence>
<evidence type="ECO:0000256" key="11">
    <source>
        <dbReference type="ARBA" id="ARBA00040821"/>
    </source>
</evidence>
<accession>A0A401RTV7</accession>
<sequence>MKRRVMAKVRIDPDSGLAYTMWRDIPIPFYMSLYFFEVKNPQEILRGEKPVLEQRGPYVYREYRQKSNITFHSNYTVTYREYRHYHFCPERSFGNESDELILPNMLTLGAALMAEDLSYALKLIFSTALKTFNETPFIKKSVKEIMWGYDDPLVDFLNQVFPGMLPFKGKFGLFADMNNSNTGLFTVFTGVDNITKVHLIDNWNGIKEVNYWHSQQCNLINGTAGEMWPPFITPSDTLTFYSPDSCRTLELVFQKSGWTLDIPSYHYVAPKTMFANGTVYPPNKGFCPCRESGVLNVSTCRHNSQVFISQPHFYNADPVLWKAVDGLNPNEEDHALFIEIHPLTGIPLNVSIKLQLNLFVKAVQGISETGNIKPVLLPLLWFDETGYIDGAPLQTFYYFLVLVPTILEYLQYVLIAVGCLLVLVAIVLEIACWKKQDRNILFWSSKQCTKDKPFASAKSNPVTLTKKLEVEVSLQTPVEGTSSAIDEESHKPSEDVSLLHTDSNETLLE</sequence>
<comment type="similarity">
    <text evidence="3">Belongs to the CD36 family.</text>
</comment>
<evidence type="ECO:0000256" key="3">
    <source>
        <dbReference type="ARBA" id="ARBA00010532"/>
    </source>
</evidence>
<dbReference type="GO" id="GO:0005737">
    <property type="term" value="C:cytoplasm"/>
    <property type="evidence" value="ECO:0007669"/>
    <property type="project" value="TreeGrafter"/>
</dbReference>
<proteinExistence type="inferred from homology"/>
<keyword evidence="4" id="KW-1003">Cell membrane</keyword>
<evidence type="ECO:0000256" key="1">
    <source>
        <dbReference type="ARBA" id="ARBA00004189"/>
    </source>
</evidence>
<feature type="compositionally biased region" description="Polar residues" evidence="13">
    <location>
        <begin position="500"/>
        <end position="509"/>
    </location>
</feature>
<evidence type="ECO:0000256" key="13">
    <source>
        <dbReference type="SAM" id="MobiDB-lite"/>
    </source>
</evidence>
<gene>
    <name evidence="15" type="ORF">chiPu_0020059</name>
</gene>
<evidence type="ECO:0000256" key="8">
    <source>
        <dbReference type="ARBA" id="ARBA00023157"/>
    </source>
</evidence>
<dbReference type="GO" id="GO:0033344">
    <property type="term" value="P:cholesterol efflux"/>
    <property type="evidence" value="ECO:0007669"/>
    <property type="project" value="TreeGrafter"/>
</dbReference>
<evidence type="ECO:0000256" key="7">
    <source>
        <dbReference type="ARBA" id="ARBA00023136"/>
    </source>
</evidence>
<keyword evidence="7 14" id="KW-0472">Membrane</keyword>
<dbReference type="GO" id="GO:0005901">
    <property type="term" value="C:caveola"/>
    <property type="evidence" value="ECO:0007669"/>
    <property type="project" value="UniProtKB-SubCell"/>
</dbReference>
<dbReference type="PANTHER" id="PTHR11923:SF110">
    <property type="entry name" value="SCAVENGER RECEPTOR CLASS B MEMBER 1"/>
    <property type="match status" value="1"/>
</dbReference>
<evidence type="ECO:0000256" key="14">
    <source>
        <dbReference type="SAM" id="Phobius"/>
    </source>
</evidence>
<dbReference type="OMA" id="DENYWIN"/>